<dbReference type="AlphaFoldDB" id="A0A9D1ZTE5"/>
<dbReference type="InterPro" id="IPR014202">
    <property type="entry name" value="Spore_II_R"/>
</dbReference>
<protein>
    <submittedName>
        <fullName evidence="2">Stage II sporulation protein R</fullName>
    </submittedName>
</protein>
<evidence type="ECO:0000313" key="3">
    <source>
        <dbReference type="Proteomes" id="UP000886750"/>
    </source>
</evidence>
<comment type="caution">
    <text evidence="2">The sequence shown here is derived from an EMBL/GenBank/DDBJ whole genome shotgun (WGS) entry which is preliminary data.</text>
</comment>
<sequence length="175" mass="19337">MKKFCIVFGLLIIIILTAAVTAQGAAPETEYLRMHVRANSDSQIDQAVKYEVKDAVVDYLMPLAASCASKEEAMAALENALPQIEEVANGVLAENGFSYTARAAVRREEFPTRVYEDVTLEAGVYDALIVELGTGEGANWWCVLYPPMCFSGEATGENIRFRSRILEIIRDFFAN</sequence>
<feature type="signal peptide" evidence="1">
    <location>
        <begin position="1"/>
        <end position="18"/>
    </location>
</feature>
<gene>
    <name evidence="2" type="ORF">H9729_00380</name>
</gene>
<dbReference type="Proteomes" id="UP000886750">
    <property type="component" value="Unassembled WGS sequence"/>
</dbReference>
<dbReference type="Pfam" id="PF09551">
    <property type="entry name" value="Spore_II_R"/>
    <property type="match status" value="1"/>
</dbReference>
<organism evidence="2 3">
    <name type="scientific">Candidatus Borkfalkia excrementigallinarum</name>
    <dbReference type="NCBI Taxonomy" id="2838506"/>
    <lineage>
        <taxon>Bacteria</taxon>
        <taxon>Bacillati</taxon>
        <taxon>Bacillota</taxon>
        <taxon>Clostridia</taxon>
        <taxon>Christensenellales</taxon>
        <taxon>Christensenellaceae</taxon>
        <taxon>Candidatus Borkfalkia</taxon>
    </lineage>
</organism>
<evidence type="ECO:0000256" key="1">
    <source>
        <dbReference type="SAM" id="SignalP"/>
    </source>
</evidence>
<feature type="chain" id="PRO_5039576850" evidence="1">
    <location>
        <begin position="19"/>
        <end position="175"/>
    </location>
</feature>
<keyword evidence="1" id="KW-0732">Signal</keyword>
<reference evidence="2" key="1">
    <citation type="journal article" date="2021" name="PeerJ">
        <title>Extensive microbial diversity within the chicken gut microbiome revealed by metagenomics and culture.</title>
        <authorList>
            <person name="Gilroy R."/>
            <person name="Ravi A."/>
            <person name="Getino M."/>
            <person name="Pursley I."/>
            <person name="Horton D.L."/>
            <person name="Alikhan N.F."/>
            <person name="Baker D."/>
            <person name="Gharbi K."/>
            <person name="Hall N."/>
            <person name="Watson M."/>
            <person name="Adriaenssens E.M."/>
            <person name="Foster-Nyarko E."/>
            <person name="Jarju S."/>
            <person name="Secka A."/>
            <person name="Antonio M."/>
            <person name="Oren A."/>
            <person name="Chaudhuri R.R."/>
            <person name="La Ragione R."/>
            <person name="Hildebrand F."/>
            <person name="Pallen M.J."/>
        </authorList>
    </citation>
    <scope>NUCLEOTIDE SEQUENCE</scope>
    <source>
        <strain evidence="2">1345</strain>
    </source>
</reference>
<evidence type="ECO:0000313" key="2">
    <source>
        <dbReference type="EMBL" id="HIY96126.1"/>
    </source>
</evidence>
<proteinExistence type="predicted"/>
<accession>A0A9D1ZTE5</accession>
<reference evidence="2" key="2">
    <citation type="submission" date="2021-04" db="EMBL/GenBank/DDBJ databases">
        <authorList>
            <person name="Gilroy R."/>
        </authorList>
    </citation>
    <scope>NUCLEOTIDE SEQUENCE</scope>
    <source>
        <strain evidence="2">1345</strain>
    </source>
</reference>
<name>A0A9D1ZTE5_9FIRM</name>
<dbReference type="EMBL" id="DXCQ01000003">
    <property type="protein sequence ID" value="HIY96126.1"/>
    <property type="molecule type" value="Genomic_DNA"/>
</dbReference>